<evidence type="ECO:0000256" key="4">
    <source>
        <dbReference type="ARBA" id="ARBA00022475"/>
    </source>
</evidence>
<evidence type="ECO:0000256" key="6">
    <source>
        <dbReference type="ARBA" id="ARBA00022842"/>
    </source>
</evidence>
<accession>A0A1I1FLN5</accession>
<dbReference type="FunFam" id="1.20.58.340:FF:000004">
    <property type="entry name" value="Magnesium transport protein CorA"/>
    <property type="match status" value="1"/>
</dbReference>
<keyword evidence="14" id="KW-1185">Reference proteome</keyword>
<dbReference type="AlphaFoldDB" id="A0A1I1FLN5"/>
<dbReference type="EMBL" id="FOLE01000002">
    <property type="protein sequence ID" value="SFC00244.1"/>
    <property type="molecule type" value="Genomic_DNA"/>
</dbReference>
<comment type="subcellular location">
    <subcellularLocation>
        <location evidence="1">Cell membrane</location>
        <topology evidence="1">Multi-pass membrane protein</topology>
    </subcellularLocation>
</comment>
<dbReference type="Pfam" id="PF01544">
    <property type="entry name" value="CorA"/>
    <property type="match status" value="1"/>
</dbReference>
<dbReference type="OrthoDB" id="9803416at2"/>
<proteinExistence type="inferred from homology"/>
<dbReference type="GO" id="GO:0050897">
    <property type="term" value="F:cobalt ion binding"/>
    <property type="evidence" value="ECO:0007669"/>
    <property type="project" value="TreeGrafter"/>
</dbReference>
<dbReference type="Proteomes" id="UP000199514">
    <property type="component" value="Unassembled WGS sequence"/>
</dbReference>
<dbReference type="SUPFAM" id="SSF143865">
    <property type="entry name" value="CorA soluble domain-like"/>
    <property type="match status" value="1"/>
</dbReference>
<keyword evidence="8" id="KW-0406">Ion transport</keyword>
<keyword evidence="9 12" id="KW-0472">Membrane</keyword>
<evidence type="ECO:0000256" key="1">
    <source>
        <dbReference type="ARBA" id="ARBA00004651"/>
    </source>
</evidence>
<dbReference type="RefSeq" id="WP_091508577.1">
    <property type="nucleotide sequence ID" value="NZ_FOLE01000002.1"/>
</dbReference>
<dbReference type="GO" id="GO:0015095">
    <property type="term" value="F:magnesium ion transmembrane transporter activity"/>
    <property type="evidence" value="ECO:0007669"/>
    <property type="project" value="TreeGrafter"/>
</dbReference>
<dbReference type="PANTHER" id="PTHR46494">
    <property type="entry name" value="CORA FAMILY METAL ION TRANSPORTER (EUROFUNG)"/>
    <property type="match status" value="1"/>
</dbReference>
<evidence type="ECO:0000256" key="3">
    <source>
        <dbReference type="ARBA" id="ARBA00022448"/>
    </source>
</evidence>
<comment type="function">
    <text evidence="11">Mediates influx of magnesium ions. Alternates between open and closed states. Activated by low cytoplasmic Mg(2+) levels. Inactive when cytoplasmic Mg(2+) levels are high.</text>
</comment>
<dbReference type="STRING" id="927664.SAMN05421780_102240"/>
<evidence type="ECO:0000256" key="7">
    <source>
        <dbReference type="ARBA" id="ARBA00022989"/>
    </source>
</evidence>
<organism evidence="13 14">
    <name type="scientific">Flexibacter flexilis DSM 6793</name>
    <dbReference type="NCBI Taxonomy" id="927664"/>
    <lineage>
        <taxon>Bacteria</taxon>
        <taxon>Pseudomonadati</taxon>
        <taxon>Bacteroidota</taxon>
        <taxon>Cytophagia</taxon>
        <taxon>Cytophagales</taxon>
        <taxon>Flexibacteraceae</taxon>
        <taxon>Flexibacter</taxon>
    </lineage>
</organism>
<dbReference type="InterPro" id="IPR045863">
    <property type="entry name" value="CorA_TM1_TM2"/>
</dbReference>
<dbReference type="GO" id="GO:0000287">
    <property type="term" value="F:magnesium ion binding"/>
    <property type="evidence" value="ECO:0007669"/>
    <property type="project" value="TreeGrafter"/>
</dbReference>
<gene>
    <name evidence="13" type="ORF">SAMN05421780_102240</name>
</gene>
<keyword evidence="5 12" id="KW-0812">Transmembrane</keyword>
<dbReference type="Gene3D" id="1.20.58.340">
    <property type="entry name" value="Magnesium transport protein CorA, transmembrane region"/>
    <property type="match status" value="2"/>
</dbReference>
<protein>
    <submittedName>
        <fullName evidence="13">Magnesium transporter</fullName>
    </submittedName>
</protein>
<evidence type="ECO:0000256" key="8">
    <source>
        <dbReference type="ARBA" id="ARBA00023065"/>
    </source>
</evidence>
<feature type="transmembrane region" description="Helical" evidence="12">
    <location>
        <begin position="238"/>
        <end position="258"/>
    </location>
</feature>
<dbReference type="GO" id="GO:0015087">
    <property type="term" value="F:cobalt ion transmembrane transporter activity"/>
    <property type="evidence" value="ECO:0007669"/>
    <property type="project" value="TreeGrafter"/>
</dbReference>
<name>A0A1I1FLN5_9BACT</name>
<evidence type="ECO:0000256" key="9">
    <source>
        <dbReference type="ARBA" id="ARBA00023136"/>
    </source>
</evidence>
<dbReference type="InterPro" id="IPR002523">
    <property type="entry name" value="MgTranspt_CorA/ZnTranspt_ZntB"/>
</dbReference>
<comment type="similarity">
    <text evidence="2">Belongs to the CorA metal ion transporter (MIT) (TC 1.A.35) family.</text>
</comment>
<dbReference type="InterPro" id="IPR045861">
    <property type="entry name" value="CorA_cytoplasmic_dom"/>
</dbReference>
<evidence type="ECO:0000256" key="5">
    <source>
        <dbReference type="ARBA" id="ARBA00022692"/>
    </source>
</evidence>
<dbReference type="Gene3D" id="3.30.460.20">
    <property type="entry name" value="CorA soluble domain-like"/>
    <property type="match status" value="1"/>
</dbReference>
<keyword evidence="4" id="KW-1003">Cell membrane</keyword>
<keyword evidence="3" id="KW-0813">Transport</keyword>
<evidence type="ECO:0000256" key="12">
    <source>
        <dbReference type="SAM" id="Phobius"/>
    </source>
</evidence>
<evidence type="ECO:0000256" key="2">
    <source>
        <dbReference type="ARBA" id="ARBA00009765"/>
    </source>
</evidence>
<keyword evidence="7 12" id="KW-1133">Transmembrane helix</keyword>
<keyword evidence="6" id="KW-0460">Magnesium</keyword>
<evidence type="ECO:0000313" key="13">
    <source>
        <dbReference type="EMBL" id="SFC00244.1"/>
    </source>
</evidence>
<dbReference type="SUPFAM" id="SSF144083">
    <property type="entry name" value="Magnesium transport protein CorA, transmembrane region"/>
    <property type="match status" value="1"/>
</dbReference>
<evidence type="ECO:0000313" key="14">
    <source>
        <dbReference type="Proteomes" id="UP000199514"/>
    </source>
</evidence>
<feature type="transmembrane region" description="Helical" evidence="12">
    <location>
        <begin position="270"/>
        <end position="290"/>
    </location>
</feature>
<evidence type="ECO:0000256" key="11">
    <source>
        <dbReference type="ARBA" id="ARBA00045497"/>
    </source>
</evidence>
<sequence length="297" mass="34596">MINTIKTGAFRWLDIVLPTSQELEELAQTYALPSHYVNACLDPEHLPRFQVMEGGGTYVMLRQYMPDAEAEADTIREMTQKIAIFYGENFLITIHRKPQQLLDEFFQRTAQNANISVAQTIEAIVNFCVQSYELPIEQASDQLEDYEEMIILKKPSSLMIQRLFYIKRRMNLIKRLLSFTHEIALQLPDLTPQDKRHEPVHLVEKLSFRTEQVLEMANSLMNLHLALESHRTNEVMRVLTLFSVFFMPITFIAGVYGMNFSYMPELQHKWGYPIALLGMLATGVGLFVWFKRKGWLR</sequence>
<comment type="catalytic activity">
    <reaction evidence="10">
        <text>Mg(2+)(in) = Mg(2+)(out)</text>
        <dbReference type="Rhea" id="RHEA:29827"/>
        <dbReference type="ChEBI" id="CHEBI:18420"/>
    </reaction>
</comment>
<dbReference type="PANTHER" id="PTHR46494:SF1">
    <property type="entry name" value="CORA FAMILY METAL ION TRANSPORTER (EUROFUNG)"/>
    <property type="match status" value="1"/>
</dbReference>
<reference evidence="13 14" key="1">
    <citation type="submission" date="2016-10" db="EMBL/GenBank/DDBJ databases">
        <authorList>
            <person name="de Groot N.N."/>
        </authorList>
    </citation>
    <scope>NUCLEOTIDE SEQUENCE [LARGE SCALE GENOMIC DNA]</scope>
    <source>
        <strain evidence="13 14">DSM 6793</strain>
    </source>
</reference>
<dbReference type="GO" id="GO:0005886">
    <property type="term" value="C:plasma membrane"/>
    <property type="evidence" value="ECO:0007669"/>
    <property type="project" value="UniProtKB-SubCell"/>
</dbReference>
<evidence type="ECO:0000256" key="10">
    <source>
        <dbReference type="ARBA" id="ARBA00034269"/>
    </source>
</evidence>